<evidence type="ECO:0000313" key="2">
    <source>
        <dbReference type="EMBL" id="PQJ97627.1"/>
    </source>
</evidence>
<dbReference type="AlphaFoldDB" id="A0A2S7XV35"/>
<proteinExistence type="predicted"/>
<feature type="region of interest" description="Disordered" evidence="1">
    <location>
        <begin position="178"/>
        <end position="203"/>
    </location>
</feature>
<name>A0A2S7XV35_9GAMM</name>
<feature type="compositionally biased region" description="Polar residues" evidence="1">
    <location>
        <begin position="179"/>
        <end position="199"/>
    </location>
</feature>
<reference evidence="2 3" key="1">
    <citation type="submission" date="2018-01" db="EMBL/GenBank/DDBJ databases">
        <title>The complete genome sequence of Chromatium okenii LaCa, a purple sulfur bacterium with a turbulent life.</title>
        <authorList>
            <person name="Luedin S.M."/>
            <person name="Liechti N."/>
            <person name="Storelli N."/>
            <person name="Danza F."/>
            <person name="Wittwer M."/>
            <person name="Pothier J.F."/>
            <person name="Tonolla M.A."/>
        </authorList>
    </citation>
    <scope>NUCLEOTIDE SEQUENCE [LARGE SCALE GENOMIC DNA]</scope>
    <source>
        <strain evidence="2 3">LaCa</strain>
    </source>
</reference>
<evidence type="ECO:0000313" key="3">
    <source>
        <dbReference type="Proteomes" id="UP000239936"/>
    </source>
</evidence>
<protein>
    <submittedName>
        <fullName evidence="2">Uncharacterized protein</fullName>
    </submittedName>
</protein>
<accession>A0A2S7XV35</accession>
<dbReference type="OrthoDB" id="3239452at2"/>
<dbReference type="Proteomes" id="UP000239936">
    <property type="component" value="Unassembled WGS sequence"/>
</dbReference>
<gene>
    <name evidence="2" type="ORF">CXB77_00475</name>
</gene>
<organism evidence="2 3">
    <name type="scientific">Chromatium okenii</name>
    <dbReference type="NCBI Taxonomy" id="61644"/>
    <lineage>
        <taxon>Bacteria</taxon>
        <taxon>Pseudomonadati</taxon>
        <taxon>Pseudomonadota</taxon>
        <taxon>Gammaproteobacteria</taxon>
        <taxon>Chromatiales</taxon>
        <taxon>Chromatiaceae</taxon>
        <taxon>Chromatium</taxon>
    </lineage>
</organism>
<keyword evidence="3" id="KW-1185">Reference proteome</keyword>
<dbReference type="EMBL" id="PPGH01000006">
    <property type="protein sequence ID" value="PQJ97627.1"/>
    <property type="molecule type" value="Genomic_DNA"/>
</dbReference>
<dbReference type="RefSeq" id="WP_105072372.1">
    <property type="nucleotide sequence ID" value="NZ_PPGH01000006.1"/>
</dbReference>
<evidence type="ECO:0000256" key="1">
    <source>
        <dbReference type="SAM" id="MobiDB-lite"/>
    </source>
</evidence>
<sequence length="476" mass="51310">MKQKKIDHLNSLATTFIADKQTAKITEASNLLLKDADRLRFLAEKWKNVAPGIAQGRQFEQLSVARFNLDALEKGRTDVRAYTTDSVGKPHDPVDIIVQQGRKKLSYQAKSCNKAVSSLNSLTDKLDESKYQGLLRLPPSEQYEKIEALLKQRVEAGTLKQAQYEDTLRNLRKELSLDGVSSGSTTHAEAMRTTTSSGADQVAKSIESKSIRAEMHRSGLEAGKTGALISGGISSIDGLLKLGRGEAEIGEVVAQVAVDAAKGYVIGYATTAISKGIPHALVKTGVAQNVINGFTKGNAHLAIAAGVVQSGKSIVSYLNGDINSDQLLTEISETAITGASAFYYGALGQAIIPVPILGAFIGSTVGYFVGSMLHQSGLISLGESSAVKASRERREHIEALCLTAIPLMQAHRFELEAIFRKNFAERHQLIASAFDSMDNALTAWDADQFNCGLEKLTPPLVQVYLSKVLMNLMNLC</sequence>
<comment type="caution">
    <text evidence="2">The sequence shown here is derived from an EMBL/GenBank/DDBJ whole genome shotgun (WGS) entry which is preliminary data.</text>
</comment>